<dbReference type="AlphaFoldDB" id="A0A4Q1KCK5"/>
<gene>
    <name evidence="1" type="ORF">EQG61_04290</name>
</gene>
<protein>
    <submittedName>
        <fullName evidence="1">Uncharacterized protein</fullName>
    </submittedName>
</protein>
<evidence type="ECO:0000313" key="2">
    <source>
        <dbReference type="Proteomes" id="UP000289857"/>
    </source>
</evidence>
<comment type="caution">
    <text evidence="1">The sequence shown here is derived from an EMBL/GenBank/DDBJ whole genome shotgun (WGS) entry which is preliminary data.</text>
</comment>
<dbReference type="Proteomes" id="UP000289857">
    <property type="component" value="Unassembled WGS sequence"/>
</dbReference>
<accession>A0A4Q1KCK5</accession>
<evidence type="ECO:0000313" key="1">
    <source>
        <dbReference type="EMBL" id="RXR24672.1"/>
    </source>
</evidence>
<keyword evidence="2" id="KW-1185">Reference proteome</keyword>
<sequence>MSQKFFKILDSLLFSELSESEQKAMLIQTKVYVKGNSTPIELNLEDGEILSNSYGSPKYIGLDFEFNEVNYKLNDDFLSEVFNECIKCFKSHHIPLIDNQIETLNLQADFSGDRFVEEMRQKEINNYNTNLSIKLFKKLHYLGFENEQAHLDIMKTCLSLNWVDLSDYLFGLNNIPNFHILHNYYNYVRLNRVLLLLVSKLLLKESDENNNIKFSRPKFIAMLNELGFFKWELIKDLTNVQKAKVILALMQQDYENENAIHNVVKNIQTLNSKSELNNKKYTAWTHMEAVKMIICKITNKS</sequence>
<name>A0A4Q1KCK5_9FLAO</name>
<dbReference type="RefSeq" id="WP_129460650.1">
    <property type="nucleotide sequence ID" value="NZ_SBKN01000001.1"/>
</dbReference>
<organism evidence="1 2">
    <name type="scientific">Flavobacterium stagni</name>
    <dbReference type="NCBI Taxonomy" id="2506421"/>
    <lineage>
        <taxon>Bacteria</taxon>
        <taxon>Pseudomonadati</taxon>
        <taxon>Bacteroidota</taxon>
        <taxon>Flavobacteriia</taxon>
        <taxon>Flavobacteriales</taxon>
        <taxon>Flavobacteriaceae</taxon>
        <taxon>Flavobacterium</taxon>
    </lineage>
</organism>
<reference evidence="2" key="1">
    <citation type="submission" date="2019-01" db="EMBL/GenBank/DDBJ databases">
        <title>Cytophagaceae bacterium strain CAR-16.</title>
        <authorList>
            <person name="Chen W.-M."/>
        </authorList>
    </citation>
    <scope>NUCLEOTIDE SEQUENCE [LARGE SCALE GENOMIC DNA]</scope>
    <source>
        <strain evidence="2">WWJ-16</strain>
    </source>
</reference>
<proteinExistence type="predicted"/>
<dbReference type="EMBL" id="SBKN01000001">
    <property type="protein sequence ID" value="RXR24672.1"/>
    <property type="molecule type" value="Genomic_DNA"/>
</dbReference>